<sequence>MLGSGGTAKNSSRKTTPAVVFSSKEIEQTTNSMNQPLGSFDALGLTERDLEAHSDDLVIFSGERVTPDGFITLWVTIRNPPDTRNVKVRWLMVNHNFVYMM</sequence>
<accession>A0ABU6ZXJ3</accession>
<dbReference type="EMBL" id="JASCZI010275962">
    <property type="protein sequence ID" value="MED6226671.1"/>
    <property type="molecule type" value="Genomic_DNA"/>
</dbReference>
<feature type="non-terminal residue" evidence="1">
    <location>
        <position position="101"/>
    </location>
</feature>
<evidence type="ECO:0000313" key="1">
    <source>
        <dbReference type="EMBL" id="MED6226671.1"/>
    </source>
</evidence>
<dbReference type="Proteomes" id="UP001341840">
    <property type="component" value="Unassembled WGS sequence"/>
</dbReference>
<proteinExistence type="predicted"/>
<keyword evidence="2" id="KW-1185">Reference proteome</keyword>
<organism evidence="1 2">
    <name type="scientific">Stylosanthes scabra</name>
    <dbReference type="NCBI Taxonomy" id="79078"/>
    <lineage>
        <taxon>Eukaryota</taxon>
        <taxon>Viridiplantae</taxon>
        <taxon>Streptophyta</taxon>
        <taxon>Embryophyta</taxon>
        <taxon>Tracheophyta</taxon>
        <taxon>Spermatophyta</taxon>
        <taxon>Magnoliopsida</taxon>
        <taxon>eudicotyledons</taxon>
        <taxon>Gunneridae</taxon>
        <taxon>Pentapetalae</taxon>
        <taxon>rosids</taxon>
        <taxon>fabids</taxon>
        <taxon>Fabales</taxon>
        <taxon>Fabaceae</taxon>
        <taxon>Papilionoideae</taxon>
        <taxon>50 kb inversion clade</taxon>
        <taxon>dalbergioids sensu lato</taxon>
        <taxon>Dalbergieae</taxon>
        <taxon>Pterocarpus clade</taxon>
        <taxon>Stylosanthes</taxon>
    </lineage>
</organism>
<comment type="caution">
    <text evidence="1">The sequence shown here is derived from an EMBL/GenBank/DDBJ whole genome shotgun (WGS) entry which is preliminary data.</text>
</comment>
<protein>
    <submittedName>
        <fullName evidence="1">Uncharacterized protein</fullName>
    </submittedName>
</protein>
<gene>
    <name evidence="1" type="ORF">PIB30_106142</name>
</gene>
<reference evidence="1 2" key="1">
    <citation type="journal article" date="2023" name="Plants (Basel)">
        <title>Bridging the Gap: Combining Genomics and Transcriptomics Approaches to Understand Stylosanthes scabra, an Orphan Legume from the Brazilian Caatinga.</title>
        <authorList>
            <person name="Ferreira-Neto J.R.C."/>
            <person name="da Silva M.D."/>
            <person name="Binneck E."/>
            <person name="de Melo N.F."/>
            <person name="da Silva R.H."/>
            <person name="de Melo A.L.T.M."/>
            <person name="Pandolfi V."/>
            <person name="Bustamante F.O."/>
            <person name="Brasileiro-Vidal A.C."/>
            <person name="Benko-Iseppon A.M."/>
        </authorList>
    </citation>
    <scope>NUCLEOTIDE SEQUENCE [LARGE SCALE GENOMIC DNA]</scope>
    <source>
        <tissue evidence="1">Leaves</tissue>
    </source>
</reference>
<evidence type="ECO:0000313" key="2">
    <source>
        <dbReference type="Proteomes" id="UP001341840"/>
    </source>
</evidence>
<name>A0ABU6ZXJ3_9FABA</name>